<dbReference type="RefSeq" id="WP_263048721.1">
    <property type="nucleotide sequence ID" value="NZ_CP106738.1"/>
</dbReference>
<dbReference type="InterPro" id="IPR002035">
    <property type="entry name" value="VWF_A"/>
</dbReference>
<dbReference type="Proteomes" id="UP001064087">
    <property type="component" value="Chromosome"/>
</dbReference>
<reference evidence="3" key="1">
    <citation type="submission" date="2022-10" db="EMBL/GenBank/DDBJ databases">
        <title>Roseovarius pelagicus sp. nov., isolated from Arctic seawater.</title>
        <authorList>
            <person name="Hong Y.W."/>
            <person name="Hwang C.Y."/>
        </authorList>
    </citation>
    <scope>NUCLEOTIDE SEQUENCE</scope>
    <source>
        <strain evidence="3">HL-MP18</strain>
    </source>
</reference>
<dbReference type="InterPro" id="IPR036465">
    <property type="entry name" value="vWFA_dom_sf"/>
</dbReference>
<evidence type="ECO:0000259" key="2">
    <source>
        <dbReference type="PROSITE" id="PS50234"/>
    </source>
</evidence>
<dbReference type="SUPFAM" id="SSF53300">
    <property type="entry name" value="vWA-like"/>
    <property type="match status" value="1"/>
</dbReference>
<keyword evidence="4" id="KW-1185">Reference proteome</keyword>
<dbReference type="SMART" id="SM00327">
    <property type="entry name" value="VWA"/>
    <property type="match status" value="1"/>
</dbReference>
<accession>A0ABY6DG40</accession>
<sequence>MTRFSVLLASILTLAAPAAHADEDVMVVFDGSNSMWGQIDGVAKIEIARDVMDNLLGEWTTSRQVGLMAYGHRRRGDCTDIETLIAPATGTAGDIQAQINQITPTGKTPLTDAVEMAAQQLAYTDRPATVVLISDGLESCERDPCALARALEKGGVGFTAHVVGFGLGGSEDAASLACIAEETGGQFIQASNADELGAALSTVGTAVAAAPEPEPEPELPEVTLTVPETAVIGSLFAVAWDKTNHPEDFITIVPVGADDQIYTDTVLTGDTLTALLRAQSKPGLYEVRYMDRESYAALGRADIELVDANVTISGPESVLVGTTFDVSWTGAVHPEDYVTIVPAGADEGSYAGYEYVRDATDGSGTLSAGAEPGLYELRYVLDKDARTLATQPIEVTDAQVTVSGPETALAGSKVKVNWTGAVDDNDFVTVVPMGADEGKYTRYIRVKDKSEDMLQMPAETGLYELRYVLSEGARTLASQPIEITAPEVTVGGPDTALAGSKVKVNWTGAVDGNDFVTVVPMGADEGKYTRYVRVKDKSEDMLQMPAETGLYELRYVLSEGARTLASHPIEVVAPEVTVSGPDTALAGSKVKVTWTGTVNSRDFVTIVPMGSEEATYAAYVRVQEKTEGMLQMPADAGMYELRYLLDEGRKTMARQTIEITEPEVTVSGPASAVAGSNVKIGWTGAVDRRDYVTIVPMGADEGTNGSYVRVQETTEGMLQIPADPGLYELRYILDEGRKTMARHTIEVTEPEVTVTGPEEIRAGDKLRFSWTGAVDSRDYIRVVPMGSDDDYNKGDYARVGDKSEAELTAPEQTGFYELRYTLDEGRRVIARHRFEVLAADAALNTGASLTAPDTAKPGSIIDVGWSVESAGGDQRITLARGDQAIFTWITAIKTGDGPPVKMPLPDEPGSYELRFLDVSKQEVLARKVIVVE</sequence>
<evidence type="ECO:0000313" key="4">
    <source>
        <dbReference type="Proteomes" id="UP001064087"/>
    </source>
</evidence>
<gene>
    <name evidence="3" type="ORF">N7U68_07530</name>
</gene>
<feature type="domain" description="VWFA" evidence="2">
    <location>
        <begin position="24"/>
        <end position="203"/>
    </location>
</feature>
<feature type="signal peptide" evidence="1">
    <location>
        <begin position="1"/>
        <end position="21"/>
    </location>
</feature>
<keyword evidence="1" id="KW-0732">Signal</keyword>
<dbReference type="EMBL" id="CP106738">
    <property type="protein sequence ID" value="UXX84480.1"/>
    <property type="molecule type" value="Genomic_DNA"/>
</dbReference>
<protein>
    <submittedName>
        <fullName evidence="3">VWA domain-containing protein</fullName>
    </submittedName>
</protein>
<organism evidence="3 4">
    <name type="scientific">Roseovarius pelagicus</name>
    <dbReference type="NCBI Taxonomy" id="2980108"/>
    <lineage>
        <taxon>Bacteria</taxon>
        <taxon>Pseudomonadati</taxon>
        <taxon>Pseudomonadota</taxon>
        <taxon>Alphaproteobacteria</taxon>
        <taxon>Rhodobacterales</taxon>
        <taxon>Roseobacteraceae</taxon>
        <taxon>Roseovarius</taxon>
    </lineage>
</organism>
<evidence type="ECO:0000313" key="3">
    <source>
        <dbReference type="EMBL" id="UXX84480.1"/>
    </source>
</evidence>
<name>A0ABY6DG40_9RHOB</name>
<feature type="chain" id="PRO_5046722272" evidence="1">
    <location>
        <begin position="22"/>
        <end position="932"/>
    </location>
</feature>
<evidence type="ECO:0000256" key="1">
    <source>
        <dbReference type="SAM" id="SignalP"/>
    </source>
</evidence>
<dbReference type="Pfam" id="PF13519">
    <property type="entry name" value="VWA_2"/>
    <property type="match status" value="1"/>
</dbReference>
<dbReference type="Gene3D" id="3.40.50.410">
    <property type="entry name" value="von Willebrand factor, type A domain"/>
    <property type="match status" value="1"/>
</dbReference>
<proteinExistence type="predicted"/>
<dbReference type="PROSITE" id="PS50234">
    <property type="entry name" value="VWFA"/>
    <property type="match status" value="1"/>
</dbReference>